<dbReference type="InterPro" id="IPR013342">
    <property type="entry name" value="Mandelate_racemase_C"/>
</dbReference>
<dbReference type="PANTHER" id="PTHR48080">
    <property type="entry name" value="D-GALACTONATE DEHYDRATASE-RELATED"/>
    <property type="match status" value="1"/>
</dbReference>
<keyword evidence="10" id="KW-1185">Reference proteome</keyword>
<dbReference type="SMART" id="SM00922">
    <property type="entry name" value="MR_MLE"/>
    <property type="match status" value="1"/>
</dbReference>
<dbReference type="InterPro" id="IPR034593">
    <property type="entry name" value="DgoD-like"/>
</dbReference>
<evidence type="ECO:0000256" key="1">
    <source>
        <dbReference type="ARBA" id="ARBA00008031"/>
    </source>
</evidence>
<reference evidence="10" key="1">
    <citation type="submission" date="2017-05" db="EMBL/GenBank/DDBJ databases">
        <authorList>
            <person name="Ray J."/>
            <person name="Price M."/>
            <person name="Deutschbauer A."/>
        </authorList>
    </citation>
    <scope>NUCLEOTIDE SEQUENCE [LARGE SCALE GENOMIC DNA]</scope>
    <source>
        <strain evidence="10">DSM 19842</strain>
    </source>
</reference>
<dbReference type="InterPro" id="IPR013341">
    <property type="entry name" value="Mandelate_racemase_N_dom"/>
</dbReference>
<feature type="binding site" evidence="6">
    <location>
        <position position="229"/>
    </location>
    <ligand>
        <name>Mg(2+)</name>
        <dbReference type="ChEBI" id="CHEBI:18420"/>
    </ligand>
</feature>
<evidence type="ECO:0000313" key="10">
    <source>
        <dbReference type="Proteomes" id="UP000266292"/>
    </source>
</evidence>
<dbReference type="SFLD" id="SFLDS00001">
    <property type="entry name" value="Enolase"/>
    <property type="match status" value="1"/>
</dbReference>
<evidence type="ECO:0000256" key="3">
    <source>
        <dbReference type="ARBA" id="ARBA00022842"/>
    </source>
</evidence>
<feature type="active site" description="Proton acceptor; specific for (R)-substrate epimerization" evidence="5">
    <location>
        <position position="154"/>
    </location>
</feature>
<dbReference type="InterPro" id="IPR036849">
    <property type="entry name" value="Enolase-like_C_sf"/>
</dbReference>
<keyword evidence="2 6" id="KW-0479">Metal-binding</keyword>
<dbReference type="RefSeq" id="WP_025606392.1">
    <property type="nucleotide sequence ID" value="NZ_CP021235.1"/>
</dbReference>
<dbReference type="Proteomes" id="UP000266292">
    <property type="component" value="Chromosome"/>
</dbReference>
<evidence type="ECO:0000313" key="9">
    <source>
        <dbReference type="EMBL" id="ARS35508.1"/>
    </source>
</evidence>
<keyword evidence="3 6" id="KW-0460">Magnesium</keyword>
<dbReference type="EC" id="5.1.1.-" evidence="7"/>
<evidence type="ECO:0000256" key="5">
    <source>
        <dbReference type="PIRSR" id="PIRSR634603-1"/>
    </source>
</evidence>
<proteinExistence type="inferred from homology"/>
<feature type="active site" description="Proton acceptor; specific for (S)-substrate epimerization" evidence="5">
    <location>
        <position position="251"/>
    </location>
</feature>
<comment type="cofactor">
    <cofactor evidence="6 7">
        <name>Mg(2+)</name>
        <dbReference type="ChEBI" id="CHEBI:18420"/>
    </cofactor>
    <text evidence="6 7">Binds 1 Mg(2+) ion per subunit.</text>
</comment>
<dbReference type="STRING" id="709015.GCA_000472485_01748"/>
<name>A0A1X9YRL4_9BACT</name>
<evidence type="ECO:0000259" key="8">
    <source>
        <dbReference type="SMART" id="SM00922"/>
    </source>
</evidence>
<dbReference type="OrthoDB" id="9775391at2"/>
<accession>A0A1X9YRL4</accession>
<dbReference type="InterPro" id="IPR034603">
    <property type="entry name" value="Dipeptide_epimerase"/>
</dbReference>
<dbReference type="PANTHER" id="PTHR48080:SF3">
    <property type="entry name" value="ENOLASE SUPERFAMILY MEMBER DDB_G0284701"/>
    <property type="match status" value="1"/>
</dbReference>
<feature type="binding site" evidence="6">
    <location>
        <position position="204"/>
    </location>
    <ligand>
        <name>Mg(2+)</name>
        <dbReference type="ChEBI" id="CHEBI:18420"/>
    </ligand>
</feature>
<comment type="similarity">
    <text evidence="1 7">Belongs to the mandelate racemase/muconate lactonizing enzyme family.</text>
</comment>
<sequence length="337" mass="37723">MKLTIRSFDLPLKHTFTISYDSRDVQPTLIVELQQGQHKGYGEATSNPYYGFTIESMTAALESIREKIEATELESPEEFWAQMQPHLQDNPFALCALDIAAHDLFGKMQGQPLYKMWGLSTNHTPLTDYTIGIDSIDKMVHKLKEMPWPLYKIKLGTKDDVAIIKELRRHTDAVFRVDANCAWGVEETIENAKQLKPLNVEFIEQPMRADDMEGMKQVYQQSVLPLIADESCITERDVAKCHGHFHGVNVKLVKCGGLTPARRMLKEAHSLGMKTMVGCMTESSVGISAIAQLLPMLDYVDMDGALLLSKDIAKGVTIDFGKVKYSELNGTGVELLA</sequence>
<evidence type="ECO:0000256" key="6">
    <source>
        <dbReference type="PIRSR" id="PIRSR634603-3"/>
    </source>
</evidence>
<keyword evidence="4 7" id="KW-0413">Isomerase</keyword>
<feature type="binding site" evidence="6">
    <location>
        <position position="178"/>
    </location>
    <ligand>
        <name>Mg(2+)</name>
        <dbReference type="ChEBI" id="CHEBI:18420"/>
    </ligand>
</feature>
<dbReference type="Gene3D" id="3.30.390.10">
    <property type="entry name" value="Enolase-like, N-terminal domain"/>
    <property type="match status" value="1"/>
</dbReference>
<dbReference type="EMBL" id="CP021235">
    <property type="protein sequence ID" value="ARS35508.1"/>
    <property type="molecule type" value="Genomic_DNA"/>
</dbReference>
<gene>
    <name evidence="9" type="ORF">CA264_08690</name>
</gene>
<evidence type="ECO:0000256" key="2">
    <source>
        <dbReference type="ARBA" id="ARBA00022723"/>
    </source>
</evidence>
<dbReference type="AlphaFoldDB" id="A0A1X9YRL4"/>
<dbReference type="Gene3D" id="3.20.20.120">
    <property type="entry name" value="Enolase-like C-terminal domain"/>
    <property type="match status" value="1"/>
</dbReference>
<dbReference type="Pfam" id="PF02746">
    <property type="entry name" value="MR_MLE_N"/>
    <property type="match status" value="1"/>
</dbReference>
<dbReference type="InterPro" id="IPR029065">
    <property type="entry name" value="Enolase_C-like"/>
</dbReference>
<dbReference type="GO" id="GO:0016855">
    <property type="term" value="F:racemase and epimerase activity, acting on amino acids and derivatives"/>
    <property type="evidence" value="ECO:0007669"/>
    <property type="project" value="UniProtKB-UniRule"/>
</dbReference>
<dbReference type="KEGG" id="pact:CA264_08690"/>
<dbReference type="InterPro" id="IPR029017">
    <property type="entry name" value="Enolase-like_N"/>
</dbReference>
<dbReference type="SFLD" id="SFLDG00180">
    <property type="entry name" value="muconate_cycloisomerase"/>
    <property type="match status" value="1"/>
</dbReference>
<evidence type="ECO:0000256" key="7">
    <source>
        <dbReference type="RuleBase" id="RU366006"/>
    </source>
</evidence>
<dbReference type="SUPFAM" id="SSF54826">
    <property type="entry name" value="Enolase N-terminal domain-like"/>
    <property type="match status" value="1"/>
</dbReference>
<dbReference type="Pfam" id="PF13378">
    <property type="entry name" value="MR_MLE_C"/>
    <property type="match status" value="1"/>
</dbReference>
<organism evidence="9 10">
    <name type="scientific">Pontibacter actiniarum</name>
    <dbReference type="NCBI Taxonomy" id="323450"/>
    <lineage>
        <taxon>Bacteria</taxon>
        <taxon>Pseudomonadati</taxon>
        <taxon>Bacteroidota</taxon>
        <taxon>Cytophagia</taxon>
        <taxon>Cytophagales</taxon>
        <taxon>Hymenobacteraceae</taxon>
        <taxon>Pontibacter</taxon>
    </lineage>
</organism>
<dbReference type="SUPFAM" id="SSF51604">
    <property type="entry name" value="Enolase C-terminal domain-like"/>
    <property type="match status" value="1"/>
</dbReference>
<feature type="domain" description="Mandelate racemase/muconate lactonizing enzyme C-terminal" evidence="8">
    <location>
        <begin position="136"/>
        <end position="225"/>
    </location>
</feature>
<evidence type="ECO:0000256" key="4">
    <source>
        <dbReference type="ARBA" id="ARBA00023235"/>
    </source>
</evidence>
<protein>
    <recommendedName>
        <fullName evidence="7">Dipeptide epimerase</fullName>
        <ecNumber evidence="7">5.1.1.-</ecNumber>
    </recommendedName>
</protein>
<dbReference type="CDD" id="cd03319">
    <property type="entry name" value="L-Ala-DL-Glu_epimerase"/>
    <property type="match status" value="1"/>
</dbReference>
<dbReference type="GO" id="GO:0000287">
    <property type="term" value="F:magnesium ion binding"/>
    <property type="evidence" value="ECO:0007669"/>
    <property type="project" value="UniProtKB-ARBA"/>
</dbReference>